<evidence type="ECO:0000313" key="1">
    <source>
        <dbReference type="EMBL" id="KAI6085755.1"/>
    </source>
</evidence>
<evidence type="ECO:0000313" key="2">
    <source>
        <dbReference type="Proteomes" id="UP001497680"/>
    </source>
</evidence>
<accession>A0ACC0CZ60</accession>
<sequence>MSAFSTSADPSFILQLLRYGLISVVLHIYTKNKTKPLLITFASLSIVGVLGRQWLSLVNKHVPEPYLDEVFHIPQTQVYCEGKWGQWDDKITTPPGLYVLTILANKSTGLSCSAYYLRLFNVEIISYLALAAIISRSKIGQPKTNELQYSPYAVWTGINVALFPALFFFSGLYYTDVISTFVVLLAYTNHLGRARRNAPSLVNDIYTIFLGLLALCMRQTNIFWAVVYMGGLEAVLGIKAIRPQEVSAPVFTTLSQQIKFYSWRYSLGDIHDPPLHQTSPVDLLLCVLSVGIAAICNFVTILQRVWPYLVVLGSFVGFVVWNGGVVLGDKSNHVATLHLAQMLYIWPLFAFFSAPLFIPQVLDWSFSIFQILTGSTSSVVPNEKTPMTKDSSKSKQSAALQTFNWLGSCHTIHSLVVLAGALGAATLIVRYNTIIHPFTLADNRHYMFYVFRYTILRAWWIRYALVPAYVACAWLCWTALRGSSFLPSDAVLLAVCLALAGKKQPAATSKDISQAKQILSTVSPPTSTVLILLLSATLSLVTAPLVEPRYFILPWVFWRLLVPARPALPTSAPESDSAGSPWLVSLLETVWFLLVNAVTMYIFITRPFYWKAPDGTLLDDGRVQRFMW</sequence>
<proteinExistence type="predicted"/>
<keyword evidence="2" id="KW-1185">Reference proteome</keyword>
<comment type="caution">
    <text evidence="1">The sequence shown here is derived from an EMBL/GenBank/DDBJ whole genome shotgun (WGS) entry which is preliminary data.</text>
</comment>
<reference evidence="1 2" key="1">
    <citation type="journal article" date="2022" name="New Phytol.">
        <title>Ecological generalism drives hyperdiversity of secondary metabolite gene clusters in xylarialean endophytes.</title>
        <authorList>
            <person name="Franco M.E.E."/>
            <person name="Wisecaver J.H."/>
            <person name="Arnold A.E."/>
            <person name="Ju Y.M."/>
            <person name="Slot J.C."/>
            <person name="Ahrendt S."/>
            <person name="Moore L.P."/>
            <person name="Eastman K.E."/>
            <person name="Scott K."/>
            <person name="Konkel Z."/>
            <person name="Mondo S.J."/>
            <person name="Kuo A."/>
            <person name="Hayes R.D."/>
            <person name="Haridas S."/>
            <person name="Andreopoulos B."/>
            <person name="Riley R."/>
            <person name="LaButti K."/>
            <person name="Pangilinan J."/>
            <person name="Lipzen A."/>
            <person name="Amirebrahimi M."/>
            <person name="Yan J."/>
            <person name="Adam C."/>
            <person name="Keymanesh K."/>
            <person name="Ng V."/>
            <person name="Louie K."/>
            <person name="Northen T."/>
            <person name="Drula E."/>
            <person name="Henrissat B."/>
            <person name="Hsieh H.M."/>
            <person name="Youens-Clark K."/>
            <person name="Lutzoni F."/>
            <person name="Miadlikowska J."/>
            <person name="Eastwood D.C."/>
            <person name="Hamelin R.C."/>
            <person name="Grigoriev I.V."/>
            <person name="U'Ren J.M."/>
        </authorList>
    </citation>
    <scope>NUCLEOTIDE SEQUENCE [LARGE SCALE GENOMIC DNA]</scope>
    <source>
        <strain evidence="1 2">ER1909</strain>
    </source>
</reference>
<protein>
    <submittedName>
        <fullName evidence="1">Glycosyltransferase family 59 protein</fullName>
    </submittedName>
</protein>
<organism evidence="1 2">
    <name type="scientific">Hypoxylon rubiginosum</name>
    <dbReference type="NCBI Taxonomy" id="110542"/>
    <lineage>
        <taxon>Eukaryota</taxon>
        <taxon>Fungi</taxon>
        <taxon>Dikarya</taxon>
        <taxon>Ascomycota</taxon>
        <taxon>Pezizomycotina</taxon>
        <taxon>Sordariomycetes</taxon>
        <taxon>Xylariomycetidae</taxon>
        <taxon>Xylariales</taxon>
        <taxon>Hypoxylaceae</taxon>
        <taxon>Hypoxylon</taxon>
    </lineage>
</organism>
<dbReference type="Proteomes" id="UP001497680">
    <property type="component" value="Unassembled WGS sequence"/>
</dbReference>
<gene>
    <name evidence="1" type="ORF">F4821DRAFT_239966</name>
</gene>
<name>A0ACC0CZ60_9PEZI</name>
<dbReference type="EMBL" id="MU394322">
    <property type="protein sequence ID" value="KAI6085755.1"/>
    <property type="molecule type" value="Genomic_DNA"/>
</dbReference>